<feature type="chain" id="PRO_5038436530" description="LppU protein" evidence="2">
    <location>
        <begin position="24"/>
        <end position="202"/>
    </location>
</feature>
<dbReference type="PROSITE" id="PS51257">
    <property type="entry name" value="PROKAR_LIPOPROTEIN"/>
    <property type="match status" value="1"/>
</dbReference>
<dbReference type="EMBL" id="QNRE01000004">
    <property type="protein sequence ID" value="RBO91625.1"/>
    <property type="molecule type" value="Genomic_DNA"/>
</dbReference>
<keyword evidence="2" id="KW-0732">Signal</keyword>
<keyword evidence="4" id="KW-1185">Reference proteome</keyword>
<sequence length="202" mass="20854">MSRQLLTGLTFAVVTVATVLTLAACTRSVEGTAQPAMGGTVDAVSTSTPKSSAPSSSSRPTSTRPQGGDVKFDASIGDCVTLGGTMTNATIEKASCGSRASNYKVIAKAPNSSGCPADRDNYYAETLNGVQQGALCLDIDWVMNGCMDVGGDDPQRVECTEPGTDVVRVTDIQEGVSDAGACDSGLGFEYSERNFVVCVEEV</sequence>
<feature type="compositionally biased region" description="Low complexity" evidence="1">
    <location>
        <begin position="45"/>
        <end position="65"/>
    </location>
</feature>
<proteinExistence type="predicted"/>
<evidence type="ECO:0000313" key="3">
    <source>
        <dbReference type="EMBL" id="RBO91625.1"/>
    </source>
</evidence>
<organism evidence="3 4">
    <name type="scientific">Nocardia puris</name>
    <dbReference type="NCBI Taxonomy" id="208602"/>
    <lineage>
        <taxon>Bacteria</taxon>
        <taxon>Bacillati</taxon>
        <taxon>Actinomycetota</taxon>
        <taxon>Actinomycetes</taxon>
        <taxon>Mycobacteriales</taxon>
        <taxon>Nocardiaceae</taxon>
        <taxon>Nocardia</taxon>
    </lineage>
</organism>
<dbReference type="AlphaFoldDB" id="A0A366DNY2"/>
<protein>
    <recommendedName>
        <fullName evidence="5">LppU protein</fullName>
    </recommendedName>
</protein>
<reference evidence="3 4" key="1">
    <citation type="submission" date="2018-06" db="EMBL/GenBank/DDBJ databases">
        <title>Genomic Encyclopedia of Type Strains, Phase IV (KMG-IV): sequencing the most valuable type-strain genomes for metagenomic binning, comparative biology and taxonomic classification.</title>
        <authorList>
            <person name="Goeker M."/>
        </authorList>
    </citation>
    <scope>NUCLEOTIDE SEQUENCE [LARGE SCALE GENOMIC DNA]</scope>
    <source>
        <strain evidence="3 4">DSM 44599</strain>
    </source>
</reference>
<dbReference type="OrthoDB" id="3701210at2"/>
<accession>A0A366DNY2</accession>
<feature type="signal peptide" evidence="2">
    <location>
        <begin position="1"/>
        <end position="23"/>
    </location>
</feature>
<dbReference type="STRING" id="1210090.GCA_001613185_00611"/>
<gene>
    <name evidence="3" type="ORF">DFR74_104329</name>
</gene>
<comment type="caution">
    <text evidence="3">The sequence shown here is derived from an EMBL/GenBank/DDBJ whole genome shotgun (WGS) entry which is preliminary data.</text>
</comment>
<name>A0A366DNY2_9NOCA</name>
<evidence type="ECO:0008006" key="5">
    <source>
        <dbReference type="Google" id="ProtNLM"/>
    </source>
</evidence>
<evidence type="ECO:0000313" key="4">
    <source>
        <dbReference type="Proteomes" id="UP000252586"/>
    </source>
</evidence>
<evidence type="ECO:0000256" key="2">
    <source>
        <dbReference type="SAM" id="SignalP"/>
    </source>
</evidence>
<dbReference type="RefSeq" id="WP_067503341.1">
    <property type="nucleotide sequence ID" value="NZ_CP107943.1"/>
</dbReference>
<evidence type="ECO:0000256" key="1">
    <source>
        <dbReference type="SAM" id="MobiDB-lite"/>
    </source>
</evidence>
<dbReference type="Proteomes" id="UP000252586">
    <property type="component" value="Unassembled WGS sequence"/>
</dbReference>
<feature type="region of interest" description="Disordered" evidence="1">
    <location>
        <begin position="35"/>
        <end position="70"/>
    </location>
</feature>